<dbReference type="EMBL" id="OMOD01000193">
    <property type="protein sequence ID" value="SPF49727.1"/>
    <property type="molecule type" value="Genomic_DNA"/>
</dbReference>
<dbReference type="OrthoDB" id="129707at2"/>
<gene>
    <name evidence="1" type="ORF">SBA1_940007</name>
</gene>
<dbReference type="InterPro" id="IPR041881">
    <property type="entry name" value="PqqD_sf"/>
</dbReference>
<dbReference type="Pfam" id="PF05402">
    <property type="entry name" value="PqqD"/>
    <property type="match status" value="1"/>
</dbReference>
<dbReference type="Gene3D" id="1.10.10.1150">
    <property type="entry name" value="Coenzyme PQQ synthesis protein D (PqqD)"/>
    <property type="match status" value="1"/>
</dbReference>
<dbReference type="InterPro" id="IPR008792">
    <property type="entry name" value="PQQD"/>
</dbReference>
<sequence length="104" mass="11542">MTEKYIMRSSAIAARVLGDEMMIMSATDSTFFILDQVATAIWQAAEGHTPLSEIVAKQICQEFDVSLETALRDAEQFVEELAGHGILLLSNQPIRCSAQRPEVR</sequence>
<proteinExistence type="predicted"/>
<organism evidence="1 2">
    <name type="scientific">Candidatus Sulfotelmatobacter kueseliae</name>
    <dbReference type="NCBI Taxonomy" id="2042962"/>
    <lineage>
        <taxon>Bacteria</taxon>
        <taxon>Pseudomonadati</taxon>
        <taxon>Acidobacteriota</taxon>
        <taxon>Terriglobia</taxon>
        <taxon>Terriglobales</taxon>
        <taxon>Candidatus Korobacteraceae</taxon>
        <taxon>Candidatus Sulfotelmatobacter</taxon>
    </lineage>
</organism>
<protein>
    <recommendedName>
        <fullName evidence="3">PqqD family protein</fullName>
    </recommendedName>
</protein>
<evidence type="ECO:0008006" key="3">
    <source>
        <dbReference type="Google" id="ProtNLM"/>
    </source>
</evidence>
<dbReference type="Proteomes" id="UP000238701">
    <property type="component" value="Unassembled WGS sequence"/>
</dbReference>
<name>A0A2U3LCT4_9BACT</name>
<evidence type="ECO:0000313" key="2">
    <source>
        <dbReference type="Proteomes" id="UP000238701"/>
    </source>
</evidence>
<accession>A0A2U3LCT4</accession>
<reference evidence="2" key="1">
    <citation type="submission" date="2018-02" db="EMBL/GenBank/DDBJ databases">
        <authorList>
            <person name="Hausmann B."/>
        </authorList>
    </citation>
    <scope>NUCLEOTIDE SEQUENCE [LARGE SCALE GENOMIC DNA]</scope>
    <source>
        <strain evidence="2">Peat soil MAG SbA1</strain>
    </source>
</reference>
<dbReference type="AlphaFoldDB" id="A0A2U3LCT4"/>
<evidence type="ECO:0000313" key="1">
    <source>
        <dbReference type="EMBL" id="SPF49727.1"/>
    </source>
</evidence>